<accession>A0A238Y3B8</accession>
<proteinExistence type="predicted"/>
<protein>
    <submittedName>
        <fullName evidence="2">SH3-like domain-containing protein</fullName>
    </submittedName>
</protein>
<dbReference type="InterPro" id="IPR010466">
    <property type="entry name" value="DUF1058"/>
</dbReference>
<evidence type="ECO:0000313" key="3">
    <source>
        <dbReference type="Proteomes" id="UP000198305"/>
    </source>
</evidence>
<feature type="domain" description="SH3b" evidence="1">
    <location>
        <begin position="95"/>
        <end position="160"/>
    </location>
</feature>
<dbReference type="AlphaFoldDB" id="A0A238Y3B8"/>
<dbReference type="Proteomes" id="UP000198305">
    <property type="component" value="Unassembled WGS sequence"/>
</dbReference>
<gene>
    <name evidence="2" type="ORF">SAMN05192560_0376</name>
</gene>
<dbReference type="EMBL" id="FZOA01000001">
    <property type="protein sequence ID" value="SNR65143.1"/>
    <property type="molecule type" value="Genomic_DNA"/>
</dbReference>
<dbReference type="PROSITE" id="PS51781">
    <property type="entry name" value="SH3B"/>
    <property type="match status" value="1"/>
</dbReference>
<dbReference type="Pfam" id="PF08239">
    <property type="entry name" value="SH3_3"/>
    <property type="match status" value="1"/>
</dbReference>
<dbReference type="Gene3D" id="2.30.30.40">
    <property type="entry name" value="SH3 Domains"/>
    <property type="match status" value="1"/>
</dbReference>
<reference evidence="3" key="1">
    <citation type="submission" date="2017-06" db="EMBL/GenBank/DDBJ databases">
        <authorList>
            <person name="Varghese N."/>
            <person name="Submissions S."/>
        </authorList>
    </citation>
    <scope>NUCLEOTIDE SEQUENCE [LARGE SCALE GENOMIC DNA]</scope>
    <source>
        <strain evidence="3">Ca-68</strain>
    </source>
</reference>
<keyword evidence="3" id="KW-1185">Reference proteome</keyword>
<dbReference type="Pfam" id="PF06347">
    <property type="entry name" value="SH3_4"/>
    <property type="match status" value="1"/>
</dbReference>
<evidence type="ECO:0000313" key="2">
    <source>
        <dbReference type="EMBL" id="SNR65143.1"/>
    </source>
</evidence>
<evidence type="ECO:0000259" key="1">
    <source>
        <dbReference type="PROSITE" id="PS51781"/>
    </source>
</evidence>
<name>A0A238Y3B8_9PROT</name>
<dbReference type="InterPro" id="IPR003646">
    <property type="entry name" value="SH3-like_bac-type"/>
</dbReference>
<organism evidence="2 3">
    <name type="scientific">Methylobacillus rhizosphaerae</name>
    <dbReference type="NCBI Taxonomy" id="551994"/>
    <lineage>
        <taxon>Bacteria</taxon>
        <taxon>Pseudomonadati</taxon>
        <taxon>Pseudomonadota</taxon>
        <taxon>Betaproteobacteria</taxon>
        <taxon>Nitrosomonadales</taxon>
        <taxon>Methylophilaceae</taxon>
        <taxon>Methylobacillus</taxon>
    </lineage>
</organism>
<sequence length="160" mass="17607">MLNNRTRRMQMVQQSTKVLLTAAFLLLVPVMASAVEFRSISATKAVMYDAPSAQGKKTFILSQDYPVEIIVNLGDWLKVRDAQGGLNWIESKQLAAKRTVLVRNGPADVRQAADATAPVLGKADKDVVFDMLEAPVNGWVKVKHRDGMTGYVQASSLWGF</sequence>